<evidence type="ECO:0000256" key="1">
    <source>
        <dbReference type="SAM" id="MobiDB-lite"/>
    </source>
</evidence>
<dbReference type="Gramene" id="OPUNC02G24380.1">
    <property type="protein sequence ID" value="OPUNC02G24380.1"/>
    <property type="gene ID" value="OPUNC02G24380"/>
</dbReference>
<proteinExistence type="predicted"/>
<reference evidence="2" key="2">
    <citation type="submission" date="2018-05" db="EMBL/GenBank/DDBJ databases">
        <title>OpunRS2 (Oryza punctata Reference Sequence Version 2).</title>
        <authorList>
            <person name="Zhang J."/>
            <person name="Kudrna D."/>
            <person name="Lee S."/>
            <person name="Talag J."/>
            <person name="Welchert J."/>
            <person name="Wing R.A."/>
        </authorList>
    </citation>
    <scope>NUCLEOTIDE SEQUENCE [LARGE SCALE GENOMIC DNA]</scope>
</reference>
<name>A0A0E0K376_ORYPU</name>
<evidence type="ECO:0000313" key="2">
    <source>
        <dbReference type="EnsemblPlants" id="OPUNC02G24380.1"/>
    </source>
</evidence>
<organism evidence="2">
    <name type="scientific">Oryza punctata</name>
    <name type="common">Red rice</name>
    <dbReference type="NCBI Taxonomy" id="4537"/>
    <lineage>
        <taxon>Eukaryota</taxon>
        <taxon>Viridiplantae</taxon>
        <taxon>Streptophyta</taxon>
        <taxon>Embryophyta</taxon>
        <taxon>Tracheophyta</taxon>
        <taxon>Spermatophyta</taxon>
        <taxon>Magnoliopsida</taxon>
        <taxon>Liliopsida</taxon>
        <taxon>Poales</taxon>
        <taxon>Poaceae</taxon>
        <taxon>BOP clade</taxon>
        <taxon>Oryzoideae</taxon>
        <taxon>Oryzeae</taxon>
        <taxon>Oryzinae</taxon>
        <taxon>Oryza</taxon>
    </lineage>
</organism>
<reference evidence="2" key="1">
    <citation type="submission" date="2015-04" db="UniProtKB">
        <authorList>
            <consortium name="EnsemblPlants"/>
        </authorList>
    </citation>
    <scope>IDENTIFICATION</scope>
</reference>
<dbReference type="AlphaFoldDB" id="A0A0E0K376"/>
<dbReference type="HOGENOM" id="CLU_726435_0_0_1"/>
<dbReference type="EnsemblPlants" id="OPUNC02G24380.1">
    <property type="protein sequence ID" value="OPUNC02G24380.1"/>
    <property type="gene ID" value="OPUNC02G24380"/>
</dbReference>
<dbReference type="eggNOG" id="ENOG502R5HV">
    <property type="taxonomic scope" value="Eukaryota"/>
</dbReference>
<sequence>MYRYIRSLGDVKGLLHMHGHSRERTVRLKCLWRIRHARKMRTLLRQQIDDIGWEVKGIEHLNALVRVHRRIAAAAPLLDQIISEFELEAAGYVSGSSEDDDIIGAAPARAVVPPAYTVVPWSDIVRLAEQMMEAGTGLPHQPVPPNLVDLAGRVLHDQAHPHEDGTAEDYGGGLELPPHRPPTRCRDEAAAPAPRQRRHRGDRASARGVARGCRHGDHHGAAPTPYDDGLPSPSQVAAGPASHAGRTCPRRPQLARPGPKQDDGTAGADIIGGVGDVVAAADAVVHNRPAGHHCRGGLLVHQYASCAYVRVMAPAAAVVLWVATDCAAALAMSLVPGGVVLAAVLANSKLKRHGGAAPRKSSSLSDADTNPDHESKPTQET</sequence>
<feature type="region of interest" description="Disordered" evidence="1">
    <location>
        <begin position="352"/>
        <end position="381"/>
    </location>
</feature>
<feature type="compositionally biased region" description="Basic and acidic residues" evidence="1">
    <location>
        <begin position="370"/>
        <end position="381"/>
    </location>
</feature>
<evidence type="ECO:0000313" key="3">
    <source>
        <dbReference type="Proteomes" id="UP000026962"/>
    </source>
</evidence>
<accession>A0A0E0K376</accession>
<dbReference type="Proteomes" id="UP000026962">
    <property type="component" value="Chromosome 2"/>
</dbReference>
<protein>
    <submittedName>
        <fullName evidence="2">Uncharacterized protein</fullName>
    </submittedName>
</protein>
<keyword evidence="3" id="KW-1185">Reference proteome</keyword>
<feature type="region of interest" description="Disordered" evidence="1">
    <location>
        <begin position="161"/>
        <end position="269"/>
    </location>
</feature>